<dbReference type="InterPro" id="IPR050597">
    <property type="entry name" value="Cytochrome_c_Oxidase_Subunit"/>
</dbReference>
<keyword evidence="8 20" id="KW-0479">Metal-binding</keyword>
<evidence type="ECO:0000256" key="10">
    <source>
        <dbReference type="ARBA" id="ARBA00022764"/>
    </source>
</evidence>
<dbReference type="PROSITE" id="PS51007">
    <property type="entry name" value="CYTC"/>
    <property type="match status" value="1"/>
</dbReference>
<keyword evidence="10" id="KW-0574">Periplasm</keyword>
<dbReference type="GO" id="GO:0070069">
    <property type="term" value="C:cytochrome complex"/>
    <property type="evidence" value="ECO:0007669"/>
    <property type="project" value="InterPro"/>
</dbReference>
<keyword evidence="6 20" id="KW-0349">Heme</keyword>
<dbReference type="SUPFAM" id="SSF46626">
    <property type="entry name" value="Cytochrome c"/>
    <property type="match status" value="3"/>
</dbReference>
<evidence type="ECO:0000256" key="14">
    <source>
        <dbReference type="ARBA" id="ARBA00030174"/>
    </source>
</evidence>
<evidence type="ECO:0000256" key="2">
    <source>
        <dbReference type="ARBA" id="ARBA00011530"/>
    </source>
</evidence>
<sequence>MLAAGAAAVVALVAGVVTLVAPGAYAQAKKEAPLVTDGDAAARPWKRYNGWPARDYSKFNTLANLASPPAPKEPRKIAGPIVGDAKKGAELVADRNRGGSCLACHVMGPAGGANLPGNVAPDLSEIGNAGREDEWLFNYINDARVYNPETVMPPWGSHGLFTDDEIKDMVAFLKTLKAPAVFKTALDNPEKRSAPVEKRENLDPLENPAMWAVDKAQELWKQKTSSGFSCNTCHSDPASQFKTWAASMPKWEPRVGKVLGVEEFVTRHAKATTGANWPMETDDNRVMSVYLHFLANGQPIKVDTGSEGAKAALARGKELSARKVGQLNFACTDCHGISANKWIRGQWLGEPKGQYDHFPTWRTSLQAIWDIRQRFQWCSVNIRGDELPPDAKEYGDLELYLASQNEGLKLSVPGIRH</sequence>
<evidence type="ECO:0000256" key="1">
    <source>
        <dbReference type="ARBA" id="ARBA00004418"/>
    </source>
</evidence>
<keyword evidence="5" id="KW-0813">Transport</keyword>
<dbReference type="GO" id="GO:0009055">
    <property type="term" value="F:electron transfer activity"/>
    <property type="evidence" value="ECO:0007669"/>
    <property type="project" value="InterPro"/>
</dbReference>
<evidence type="ECO:0000256" key="5">
    <source>
        <dbReference type="ARBA" id="ARBA00022448"/>
    </source>
</evidence>
<dbReference type="PANTHER" id="PTHR33751">
    <property type="entry name" value="CBB3-TYPE CYTOCHROME C OXIDASE SUBUNIT FIXP"/>
    <property type="match status" value="1"/>
</dbReference>
<evidence type="ECO:0000256" key="7">
    <source>
        <dbReference type="ARBA" id="ARBA00022679"/>
    </source>
</evidence>
<dbReference type="GO" id="GO:0016669">
    <property type="term" value="F:oxidoreductase activity, acting on a sulfur group of donors, cytochrome as acceptor"/>
    <property type="evidence" value="ECO:0007669"/>
    <property type="project" value="InterPro"/>
</dbReference>
<dbReference type="OrthoDB" id="7916986at2"/>
<evidence type="ECO:0000256" key="16">
    <source>
        <dbReference type="ARBA" id="ARBA00032236"/>
    </source>
</evidence>
<protein>
    <recommendedName>
        <fullName evidence="4">L-cysteine S-thiosulfotransferase subunit SoxA</fullName>
        <ecNumber evidence="3">2.8.5.2</ecNumber>
    </recommendedName>
    <alternativeName>
        <fullName evidence="16">Protein SoxA</fullName>
    </alternativeName>
    <alternativeName>
        <fullName evidence="17">SoxAX cytochrome complex subunit A</fullName>
    </alternativeName>
    <alternativeName>
        <fullName evidence="15">Sulfur oxidizing protein A</fullName>
    </alternativeName>
    <alternativeName>
        <fullName evidence="14">Thiosulfate-oxidizing multienzyme system protein SoxA</fullName>
    </alternativeName>
</protein>
<dbReference type="InterPro" id="IPR025710">
    <property type="entry name" value="SoxA"/>
</dbReference>
<evidence type="ECO:0000256" key="20">
    <source>
        <dbReference type="PROSITE-ProRule" id="PRU00433"/>
    </source>
</evidence>
<comment type="catalytic activity">
    <reaction evidence="18">
        <text>L-cysteinyl-[SoxY protein] + thiosulfate + 2 Fe(III)-[cytochrome c] = S-sulfosulfanyl-L-cysteinyl-[SoxY protein] + 2 Fe(II)-[cytochrome c] + 2 H(+)</text>
        <dbReference type="Rhea" id="RHEA:56720"/>
        <dbReference type="Rhea" id="RHEA-COMP:10350"/>
        <dbReference type="Rhea" id="RHEA-COMP:14328"/>
        <dbReference type="Rhea" id="RHEA-COMP:14399"/>
        <dbReference type="Rhea" id="RHEA-COMP:14691"/>
        <dbReference type="ChEBI" id="CHEBI:15378"/>
        <dbReference type="ChEBI" id="CHEBI:29033"/>
        <dbReference type="ChEBI" id="CHEBI:29034"/>
        <dbReference type="ChEBI" id="CHEBI:29950"/>
        <dbReference type="ChEBI" id="CHEBI:33542"/>
        <dbReference type="ChEBI" id="CHEBI:139321"/>
        <dbReference type="EC" id="2.8.5.2"/>
    </reaction>
</comment>
<comment type="similarity">
    <text evidence="13">Belongs to the SoxA family.</text>
</comment>
<comment type="caution">
    <text evidence="22">The sequence shown here is derived from an EMBL/GenBank/DDBJ whole genome shotgun (WGS) entry which is preliminary data.</text>
</comment>
<dbReference type="Pfam" id="PF13442">
    <property type="entry name" value="Cytochrome_CBB3"/>
    <property type="match status" value="1"/>
</dbReference>
<evidence type="ECO:0000256" key="12">
    <source>
        <dbReference type="ARBA" id="ARBA00023004"/>
    </source>
</evidence>
<evidence type="ECO:0000256" key="8">
    <source>
        <dbReference type="ARBA" id="ARBA00022723"/>
    </source>
</evidence>
<dbReference type="EMBL" id="QRGO01000001">
    <property type="protein sequence ID" value="RDV05612.1"/>
    <property type="molecule type" value="Genomic_DNA"/>
</dbReference>
<evidence type="ECO:0000259" key="21">
    <source>
        <dbReference type="PROSITE" id="PS51007"/>
    </source>
</evidence>
<keyword evidence="12 20" id="KW-0408">Iron</keyword>
<accession>A0A371BDE6</accession>
<dbReference type="GO" id="GO:0019417">
    <property type="term" value="P:sulfur oxidation"/>
    <property type="evidence" value="ECO:0007669"/>
    <property type="project" value="InterPro"/>
</dbReference>
<dbReference type="GO" id="GO:0020037">
    <property type="term" value="F:heme binding"/>
    <property type="evidence" value="ECO:0007669"/>
    <property type="project" value="InterPro"/>
</dbReference>
<evidence type="ECO:0000256" key="3">
    <source>
        <dbReference type="ARBA" id="ARBA00012408"/>
    </source>
</evidence>
<dbReference type="GO" id="GO:0042597">
    <property type="term" value="C:periplasmic space"/>
    <property type="evidence" value="ECO:0007669"/>
    <property type="project" value="UniProtKB-SubCell"/>
</dbReference>
<comment type="subunit">
    <text evidence="2">Heterodimer of SoxA and SoxX.</text>
</comment>
<evidence type="ECO:0000256" key="17">
    <source>
        <dbReference type="ARBA" id="ARBA00032318"/>
    </source>
</evidence>
<evidence type="ECO:0000256" key="18">
    <source>
        <dbReference type="ARBA" id="ARBA00048077"/>
    </source>
</evidence>
<dbReference type="InterPro" id="IPR009056">
    <property type="entry name" value="Cyt_c-like_dom"/>
</dbReference>
<dbReference type="PANTHER" id="PTHR33751:SF1">
    <property type="entry name" value="CBB3-TYPE CYTOCHROME C OXIDASE SUBUNIT FIXP"/>
    <property type="match status" value="1"/>
</dbReference>
<keyword evidence="11" id="KW-0249">Electron transport</keyword>
<evidence type="ECO:0000256" key="13">
    <source>
        <dbReference type="ARBA" id="ARBA00025746"/>
    </source>
</evidence>
<dbReference type="GO" id="GO:0016740">
    <property type="term" value="F:transferase activity"/>
    <property type="evidence" value="ECO:0007669"/>
    <property type="project" value="UniProtKB-KW"/>
</dbReference>
<organism evidence="22 23">
    <name type="scientific">Undibacter mobilis</name>
    <dbReference type="NCBI Taxonomy" id="2292256"/>
    <lineage>
        <taxon>Bacteria</taxon>
        <taxon>Pseudomonadati</taxon>
        <taxon>Pseudomonadota</taxon>
        <taxon>Alphaproteobacteria</taxon>
        <taxon>Hyphomicrobiales</taxon>
        <taxon>Nitrobacteraceae</taxon>
        <taxon>Undibacter</taxon>
    </lineage>
</organism>
<dbReference type="GO" id="GO:0046872">
    <property type="term" value="F:metal ion binding"/>
    <property type="evidence" value="ECO:0007669"/>
    <property type="project" value="UniProtKB-KW"/>
</dbReference>
<evidence type="ECO:0000313" key="23">
    <source>
        <dbReference type="Proteomes" id="UP000263993"/>
    </source>
</evidence>
<evidence type="ECO:0000256" key="15">
    <source>
        <dbReference type="ARBA" id="ARBA00030833"/>
    </source>
</evidence>
<evidence type="ECO:0000256" key="11">
    <source>
        <dbReference type="ARBA" id="ARBA00022982"/>
    </source>
</evidence>
<dbReference type="Gene3D" id="1.10.760.10">
    <property type="entry name" value="Cytochrome c-like domain"/>
    <property type="match status" value="3"/>
</dbReference>
<evidence type="ECO:0000256" key="9">
    <source>
        <dbReference type="ARBA" id="ARBA00022729"/>
    </source>
</evidence>
<evidence type="ECO:0000256" key="6">
    <source>
        <dbReference type="ARBA" id="ARBA00022617"/>
    </source>
</evidence>
<keyword evidence="9" id="KW-0732">Signal</keyword>
<dbReference type="AlphaFoldDB" id="A0A371BDE6"/>
<name>A0A371BDE6_9BRAD</name>
<evidence type="ECO:0000313" key="22">
    <source>
        <dbReference type="EMBL" id="RDV05612.1"/>
    </source>
</evidence>
<comment type="catalytic activity">
    <reaction evidence="19">
        <text>S-sulfanyl-L-cysteinyl-[SoxY protein] + thiosulfate + 2 Fe(III)-[cytochrome c] = S-(2-sulfodisulfanyl)-L-cysteinyl-[SoxY protein] + 2 Fe(II)-[cytochrome c] + 2 H(+)</text>
        <dbReference type="Rhea" id="RHEA:51224"/>
        <dbReference type="Rhea" id="RHEA-COMP:10350"/>
        <dbReference type="Rhea" id="RHEA-COMP:14399"/>
        <dbReference type="Rhea" id="RHEA-COMP:14689"/>
        <dbReference type="Rhea" id="RHEA-COMP:14690"/>
        <dbReference type="ChEBI" id="CHEBI:15378"/>
        <dbReference type="ChEBI" id="CHEBI:29033"/>
        <dbReference type="ChEBI" id="CHEBI:29034"/>
        <dbReference type="ChEBI" id="CHEBI:33542"/>
        <dbReference type="ChEBI" id="CHEBI:61963"/>
        <dbReference type="ChEBI" id="CHEBI:140664"/>
        <dbReference type="EC" id="2.8.5.2"/>
    </reaction>
</comment>
<dbReference type="NCBIfam" id="TIGR04485">
    <property type="entry name" value="thiosulf_SoxX"/>
    <property type="match status" value="1"/>
</dbReference>
<evidence type="ECO:0000256" key="19">
    <source>
        <dbReference type="ARBA" id="ARBA00048423"/>
    </source>
</evidence>
<reference evidence="23" key="1">
    <citation type="submission" date="2018-08" db="EMBL/GenBank/DDBJ databases">
        <authorList>
            <person name="Kim S.-J."/>
            <person name="Jung G.-Y."/>
        </authorList>
    </citation>
    <scope>NUCLEOTIDE SEQUENCE [LARGE SCALE GENOMIC DNA]</scope>
    <source>
        <strain evidence="23">GY_H</strain>
    </source>
</reference>
<dbReference type="NCBIfam" id="TIGR04484">
    <property type="entry name" value="thiosulf_SoxA"/>
    <property type="match status" value="1"/>
</dbReference>
<proteinExistence type="inferred from homology"/>
<gene>
    <name evidence="22" type="primary">soxA</name>
    <name evidence="22" type="ORF">DXH78_14150</name>
</gene>
<feature type="domain" description="Cytochrome c" evidence="21">
    <location>
        <begin position="83"/>
        <end position="177"/>
    </location>
</feature>
<comment type="subcellular location">
    <subcellularLocation>
        <location evidence="1">Periplasm</location>
    </subcellularLocation>
</comment>
<dbReference type="Proteomes" id="UP000263993">
    <property type="component" value="Unassembled WGS sequence"/>
</dbReference>
<dbReference type="InterPro" id="IPR036909">
    <property type="entry name" value="Cyt_c-like_dom_sf"/>
</dbReference>
<dbReference type="EC" id="2.8.5.2" evidence="3"/>
<keyword evidence="7" id="KW-0808">Transferase</keyword>
<dbReference type="Pfam" id="PF21342">
    <property type="entry name" value="SoxA-TsdA_cyt-c"/>
    <property type="match status" value="1"/>
</dbReference>
<keyword evidence="23" id="KW-1185">Reference proteome</keyword>
<dbReference type="InterPro" id="IPR030999">
    <property type="entry name" value="Thiosulf_SoxX"/>
</dbReference>
<evidence type="ECO:0000256" key="4">
    <source>
        <dbReference type="ARBA" id="ARBA00019364"/>
    </source>
</evidence>